<feature type="compositionally biased region" description="Low complexity" evidence="7">
    <location>
        <begin position="64"/>
        <end position="78"/>
    </location>
</feature>
<evidence type="ECO:0000256" key="5">
    <source>
        <dbReference type="ARBA" id="ARBA00023128"/>
    </source>
</evidence>
<feature type="region of interest" description="Disordered" evidence="7">
    <location>
        <begin position="49"/>
        <end position="90"/>
    </location>
</feature>
<evidence type="ECO:0000256" key="7">
    <source>
        <dbReference type="SAM" id="MobiDB-lite"/>
    </source>
</evidence>
<feature type="compositionally biased region" description="Acidic residues" evidence="7">
    <location>
        <begin position="470"/>
        <end position="489"/>
    </location>
</feature>
<dbReference type="InterPro" id="IPR001537">
    <property type="entry name" value="SpoU_MeTrfase"/>
</dbReference>
<feature type="region of interest" description="Disordered" evidence="7">
    <location>
        <begin position="470"/>
        <end position="518"/>
    </location>
</feature>
<dbReference type="GO" id="GO:0003723">
    <property type="term" value="F:RNA binding"/>
    <property type="evidence" value="ECO:0007669"/>
    <property type="project" value="InterPro"/>
</dbReference>
<keyword evidence="5" id="KW-0496">Mitochondrion</keyword>
<organism evidence="9 10">
    <name type="scientific">Polysphondylium violaceum</name>
    <dbReference type="NCBI Taxonomy" id="133409"/>
    <lineage>
        <taxon>Eukaryota</taxon>
        <taxon>Amoebozoa</taxon>
        <taxon>Evosea</taxon>
        <taxon>Eumycetozoa</taxon>
        <taxon>Dictyostelia</taxon>
        <taxon>Dictyosteliales</taxon>
        <taxon>Dictyosteliaceae</taxon>
        <taxon>Polysphondylium</taxon>
    </lineage>
</organism>
<keyword evidence="2" id="KW-0489">Methyltransferase</keyword>
<dbReference type="InterPro" id="IPR013123">
    <property type="entry name" value="SpoU_subst-bd"/>
</dbReference>
<dbReference type="InterPro" id="IPR047182">
    <property type="entry name" value="MRM1"/>
</dbReference>
<feature type="domain" description="RNA 2-O ribose methyltransferase substrate binding" evidence="8">
    <location>
        <begin position="130"/>
        <end position="212"/>
    </location>
</feature>
<keyword evidence="3" id="KW-0808">Transferase</keyword>
<feature type="compositionally biased region" description="Basic and acidic residues" evidence="7">
    <location>
        <begin position="80"/>
        <end position="90"/>
    </location>
</feature>
<dbReference type="EMBL" id="AJWJ01000241">
    <property type="protein sequence ID" value="KAF2072884.1"/>
    <property type="molecule type" value="Genomic_DNA"/>
</dbReference>
<dbReference type="Pfam" id="PF08032">
    <property type="entry name" value="SpoU_sub_bind"/>
    <property type="match status" value="1"/>
</dbReference>
<comment type="subcellular location">
    <subcellularLocation>
        <location evidence="1">Mitochondrion</location>
    </subcellularLocation>
</comment>
<dbReference type="InterPro" id="IPR029064">
    <property type="entry name" value="Ribosomal_eL30-like_sf"/>
</dbReference>
<dbReference type="CDD" id="cd18095">
    <property type="entry name" value="SpoU-like_rRNA-MTase"/>
    <property type="match status" value="1"/>
</dbReference>
<dbReference type="OrthoDB" id="270651at2759"/>
<dbReference type="SUPFAM" id="SSF75217">
    <property type="entry name" value="alpha/beta knot"/>
    <property type="match status" value="1"/>
</dbReference>
<dbReference type="PANTHER" id="PTHR46103">
    <property type="entry name" value="RRNA METHYLTRANSFERASE 1, MITOCHONDRIAL"/>
    <property type="match status" value="1"/>
</dbReference>
<evidence type="ECO:0000256" key="4">
    <source>
        <dbReference type="ARBA" id="ARBA00022946"/>
    </source>
</evidence>
<evidence type="ECO:0000256" key="1">
    <source>
        <dbReference type="ARBA" id="ARBA00004173"/>
    </source>
</evidence>
<dbReference type="Gene3D" id="3.40.1280.10">
    <property type="match status" value="1"/>
</dbReference>
<dbReference type="Proteomes" id="UP000695562">
    <property type="component" value="Unassembled WGS sequence"/>
</dbReference>
<dbReference type="GO" id="GO:0016435">
    <property type="term" value="F:rRNA (guanine) methyltransferase activity"/>
    <property type="evidence" value="ECO:0007669"/>
    <property type="project" value="TreeGrafter"/>
</dbReference>
<evidence type="ECO:0000259" key="8">
    <source>
        <dbReference type="SMART" id="SM00967"/>
    </source>
</evidence>
<dbReference type="InterPro" id="IPR029028">
    <property type="entry name" value="Alpha/beta_knot_MTases"/>
</dbReference>
<keyword evidence="4" id="KW-0809">Transit peptide</keyword>
<feature type="compositionally biased region" description="Basic residues" evidence="7">
    <location>
        <begin position="508"/>
        <end position="518"/>
    </location>
</feature>
<sequence>MNHIQKGYLSLHLGFQRCLNNTTTSGITGIHITKSYYSTGNRERFSFANKDKRSSSHYQQRDYNSSNKSNNYNNNNTSRYEQRDRKPSSRFEQKVALENNNNKNRYSVKAASISDNAEFPKDNNPNDEVNISGFRSVLAIFEHRPQDLRRLYLSNEFYQENKVELKPLVKHFSDNKIPYRIFYNEEVSQLEKIAGTVHHEGIAIAVKERQRVDAKAVVMKELEKSKQFHTPSPTHSFTSIAKSQNHKTKLNSHTTTGSGARPIVILLDNVENPQNIGAIVRSCVSFGVESVFFYNEYDMHKTGNLINPFSPQSYRASRGALEYADVVQLSHREDVFDMIKTFKDNRWEIVSTSSHQYSKSVNLYSDESNKLLGLGPLLLIFGSESKGVSKHWIKFSTRTLSVPGTGMVDCLNVSQAISVILGEAWRIQGKQIEPFDSEQIKQAKAIQRPTEITPKLLGINKEDIYKDEEEDLVDVETQQEDQEDQEIEYQDARQNKKKNFKKSSSTTNRKRVTKYHRD</sequence>
<evidence type="ECO:0000256" key="2">
    <source>
        <dbReference type="ARBA" id="ARBA00022603"/>
    </source>
</evidence>
<evidence type="ECO:0000313" key="10">
    <source>
        <dbReference type="Proteomes" id="UP000695562"/>
    </source>
</evidence>
<feature type="region of interest" description="Disordered" evidence="7">
    <location>
        <begin position="228"/>
        <end position="255"/>
    </location>
</feature>
<dbReference type="AlphaFoldDB" id="A0A8J4V6I5"/>
<comment type="caution">
    <text evidence="9">The sequence shown here is derived from an EMBL/GenBank/DDBJ whole genome shotgun (WGS) entry which is preliminary data.</text>
</comment>
<dbReference type="InterPro" id="IPR029026">
    <property type="entry name" value="tRNA_m1G_MTases_N"/>
</dbReference>
<accession>A0A8J4V6I5</accession>
<proteinExistence type="predicted"/>
<evidence type="ECO:0000256" key="3">
    <source>
        <dbReference type="ARBA" id="ARBA00022679"/>
    </source>
</evidence>
<dbReference type="Gene3D" id="3.30.1330.30">
    <property type="match status" value="1"/>
</dbReference>
<feature type="compositionally biased region" description="Polar residues" evidence="7">
    <location>
        <begin position="228"/>
        <end position="243"/>
    </location>
</feature>
<evidence type="ECO:0000256" key="6">
    <source>
        <dbReference type="ARBA" id="ARBA00034881"/>
    </source>
</evidence>
<gene>
    <name evidence="9" type="ORF">CYY_005808</name>
</gene>
<reference evidence="9" key="1">
    <citation type="submission" date="2020-01" db="EMBL/GenBank/DDBJ databases">
        <title>Development of genomics and gene disruption for Polysphondylium violaceum indicates a role for the polyketide synthase stlB in stalk morphogenesis.</title>
        <authorList>
            <person name="Narita B."/>
            <person name="Kawabe Y."/>
            <person name="Kin K."/>
            <person name="Saito T."/>
            <person name="Gibbs R."/>
            <person name="Kuspa A."/>
            <person name="Muzny D."/>
            <person name="Queller D."/>
            <person name="Richards S."/>
            <person name="Strassman J."/>
            <person name="Sucgang R."/>
            <person name="Worley K."/>
            <person name="Schaap P."/>
        </authorList>
    </citation>
    <scope>NUCLEOTIDE SEQUENCE</scope>
    <source>
        <strain evidence="9">QSvi11</strain>
    </source>
</reference>
<dbReference type="SMART" id="SM00967">
    <property type="entry name" value="SpoU_sub_bind"/>
    <property type="match status" value="1"/>
</dbReference>
<dbReference type="SUPFAM" id="SSF55315">
    <property type="entry name" value="L30e-like"/>
    <property type="match status" value="1"/>
</dbReference>
<keyword evidence="10" id="KW-1185">Reference proteome</keyword>
<dbReference type="Pfam" id="PF00588">
    <property type="entry name" value="SpoU_methylase"/>
    <property type="match status" value="1"/>
</dbReference>
<name>A0A8J4V6I5_9MYCE</name>
<dbReference type="PANTHER" id="PTHR46103:SF2">
    <property type="entry name" value="TRNA_RRNA METHYLTRANSFERASE SPOU TYPE DOMAIN-CONTAINING PROTEIN"/>
    <property type="match status" value="1"/>
</dbReference>
<dbReference type="GO" id="GO:0005739">
    <property type="term" value="C:mitochondrion"/>
    <property type="evidence" value="ECO:0007669"/>
    <property type="project" value="UniProtKB-SubCell"/>
</dbReference>
<evidence type="ECO:0000313" key="9">
    <source>
        <dbReference type="EMBL" id="KAF2072884.1"/>
    </source>
</evidence>
<protein>
    <recommendedName>
        <fullName evidence="6">rRNA methyltransferase 1, mitochondrial</fullName>
    </recommendedName>
</protein>